<dbReference type="PANTHER" id="PTHR10388">
    <property type="entry name" value="EUKARYOTIC TRANSLATION INITIATION FACTOR SUI1"/>
    <property type="match status" value="1"/>
</dbReference>
<keyword evidence="2" id="KW-1133">Transmembrane helix</keyword>
<organism evidence="4 5">
    <name type="scientific">Salix suchowensis</name>
    <dbReference type="NCBI Taxonomy" id="1278906"/>
    <lineage>
        <taxon>Eukaryota</taxon>
        <taxon>Viridiplantae</taxon>
        <taxon>Streptophyta</taxon>
        <taxon>Embryophyta</taxon>
        <taxon>Tracheophyta</taxon>
        <taxon>Spermatophyta</taxon>
        <taxon>Magnoliopsida</taxon>
        <taxon>eudicotyledons</taxon>
        <taxon>Gunneridae</taxon>
        <taxon>Pentapetalae</taxon>
        <taxon>rosids</taxon>
        <taxon>fabids</taxon>
        <taxon>Malpighiales</taxon>
        <taxon>Salicaceae</taxon>
        <taxon>Saliceae</taxon>
        <taxon>Salix</taxon>
    </lineage>
</organism>
<proteinExistence type="predicted"/>
<evidence type="ECO:0000256" key="2">
    <source>
        <dbReference type="SAM" id="Phobius"/>
    </source>
</evidence>
<sequence length="499" mass="56551">MEPFTVSYHQRSEFLKLSYLHSFQHSNVKVKHSLNPRTTPTRLHEPHALVISNEHPQNSDFPRNYSRKEKKPFPIPIVELRRAARGEAQEEIILINNLKKLLKVVPVYACGWCDEIHVGPEGHPFKSCKGKHAAQRNGLHQWTNATIEDVLVPVEAYHLYDRLGKRITHEERFSIPQIPAMKVIYQTPVPEVPLKPLLTEISISEAVAPVTEEEKTLLAEETLQAWEKMRKGSKRLMQMYRVRACGYCPEVHVGPSGHKAQNCGAHKHQQRNGQHGWQSAVLDDLIPPRYVWHVPGVVGLPLRRELRNFYGQAPAVVEICIQAGAAVPDQYKSTMRLDIRIPSSVKEAEMAEMVTVFEFGHWLSQTISDCVRWSKLLLLYRLHACYTNHGWQGQHSQEITKRKSKLSRAKNKKKENKPTKIIKISMAGPDQAAQHSTEVLHQRRKLPQCPVKMAIGGVALVASLGYFVLYSKKKPEASALDVAKVTAGVADPANTHPRN</sequence>
<dbReference type="Pfam" id="PF05634">
    <property type="entry name" value="APO_RNA-bind"/>
    <property type="match status" value="3"/>
</dbReference>
<reference evidence="4" key="2">
    <citation type="journal article" date="2023" name="Int. J. Mol. Sci.">
        <title>De Novo Assembly and Annotation of 11 Diverse Shrub Willow (Salix) Genomes Reveals Novel Gene Organization in Sex-Linked Regions.</title>
        <authorList>
            <person name="Hyden B."/>
            <person name="Feng K."/>
            <person name="Yates T.B."/>
            <person name="Jawdy S."/>
            <person name="Cereghino C."/>
            <person name="Smart L.B."/>
            <person name="Muchero W."/>
        </authorList>
    </citation>
    <scope>NUCLEOTIDE SEQUENCE</scope>
    <source>
        <tissue evidence="4">Shoot tip</tissue>
    </source>
</reference>
<protein>
    <recommendedName>
        <fullName evidence="3">APO domain-containing protein</fullName>
    </recommendedName>
</protein>
<keyword evidence="5" id="KW-1185">Reference proteome</keyword>
<evidence type="ECO:0000313" key="4">
    <source>
        <dbReference type="EMBL" id="KAJ6355283.1"/>
    </source>
</evidence>
<evidence type="ECO:0000313" key="5">
    <source>
        <dbReference type="Proteomes" id="UP001141253"/>
    </source>
</evidence>
<gene>
    <name evidence="4" type="ORF">OIU77_005799</name>
</gene>
<feature type="region of interest" description="Disordered" evidence="1">
    <location>
        <begin position="397"/>
        <end position="417"/>
    </location>
</feature>
<feature type="domain" description="APO" evidence="3">
    <location>
        <begin position="109"/>
        <end position="194"/>
    </location>
</feature>
<reference evidence="4" key="1">
    <citation type="submission" date="2022-10" db="EMBL/GenBank/DDBJ databases">
        <authorList>
            <person name="Hyden B.L."/>
            <person name="Feng K."/>
            <person name="Yates T."/>
            <person name="Jawdy S."/>
            <person name="Smart L.B."/>
            <person name="Muchero W."/>
        </authorList>
    </citation>
    <scope>NUCLEOTIDE SEQUENCE</scope>
    <source>
        <tissue evidence="4">Shoot tip</tissue>
    </source>
</reference>
<evidence type="ECO:0000259" key="3">
    <source>
        <dbReference type="PROSITE" id="PS51499"/>
    </source>
</evidence>
<comment type="caution">
    <text evidence="4">The sequence shown here is derived from an EMBL/GenBank/DDBJ whole genome shotgun (WGS) entry which is preliminary data.</text>
</comment>
<dbReference type="PROSITE" id="PS51499">
    <property type="entry name" value="APO"/>
    <property type="match status" value="2"/>
</dbReference>
<keyword evidence="2" id="KW-0812">Transmembrane</keyword>
<dbReference type="Proteomes" id="UP001141253">
    <property type="component" value="Chromosome 18"/>
</dbReference>
<feature type="transmembrane region" description="Helical" evidence="2">
    <location>
        <begin position="453"/>
        <end position="470"/>
    </location>
</feature>
<keyword evidence="2" id="KW-0472">Membrane</keyword>
<accession>A0ABQ9AS25</accession>
<name>A0ABQ9AS25_9ROSI</name>
<feature type="compositionally biased region" description="Basic residues" evidence="1">
    <location>
        <begin position="402"/>
        <end position="415"/>
    </location>
</feature>
<feature type="domain" description="APO" evidence="3">
    <location>
        <begin position="244"/>
        <end position="329"/>
    </location>
</feature>
<dbReference type="EMBL" id="JAPFFI010000017">
    <property type="protein sequence ID" value="KAJ6355283.1"/>
    <property type="molecule type" value="Genomic_DNA"/>
</dbReference>
<evidence type="ECO:0000256" key="1">
    <source>
        <dbReference type="SAM" id="MobiDB-lite"/>
    </source>
</evidence>
<dbReference type="InterPro" id="IPR023342">
    <property type="entry name" value="APO_dom"/>
</dbReference>